<dbReference type="Pfam" id="PF10502">
    <property type="entry name" value="Peptidase_S26"/>
    <property type="match status" value="1"/>
</dbReference>
<gene>
    <name evidence="6" type="primary">lepB</name>
    <name evidence="6" type="ORF">DB313_01360</name>
</gene>
<evidence type="ECO:0000256" key="1">
    <source>
        <dbReference type="ARBA" id="ARBA00009370"/>
    </source>
</evidence>
<protein>
    <recommendedName>
        <fullName evidence="2 4">Signal peptidase I</fullName>
        <ecNumber evidence="4">3.4.21.89</ecNumber>
    </recommendedName>
</protein>
<evidence type="ECO:0000256" key="3">
    <source>
        <dbReference type="PIRSR" id="PIRSR600223-1"/>
    </source>
</evidence>
<feature type="domain" description="Peptidase S26" evidence="5">
    <location>
        <begin position="8"/>
        <end position="164"/>
    </location>
</feature>
<name>A0A386PMB4_9SPIR</name>
<dbReference type="GO" id="GO:0004252">
    <property type="term" value="F:serine-type endopeptidase activity"/>
    <property type="evidence" value="ECO:0007669"/>
    <property type="project" value="InterPro"/>
</dbReference>
<evidence type="ECO:0000256" key="2">
    <source>
        <dbReference type="ARBA" id="ARBA00019232"/>
    </source>
</evidence>
<dbReference type="EC" id="3.4.21.89" evidence="4"/>
<dbReference type="InterPro" id="IPR019533">
    <property type="entry name" value="Peptidase_S26"/>
</dbReference>
<dbReference type="PANTHER" id="PTHR43390">
    <property type="entry name" value="SIGNAL PEPTIDASE I"/>
    <property type="match status" value="1"/>
</dbReference>
<dbReference type="PANTHER" id="PTHR43390:SF1">
    <property type="entry name" value="CHLOROPLAST PROCESSING PEPTIDASE"/>
    <property type="match status" value="1"/>
</dbReference>
<dbReference type="GO" id="GO:0009003">
    <property type="term" value="F:signal peptidase activity"/>
    <property type="evidence" value="ECO:0007669"/>
    <property type="project" value="UniProtKB-EC"/>
</dbReference>
<feature type="transmembrane region" description="Helical" evidence="4">
    <location>
        <begin position="12"/>
        <end position="32"/>
    </location>
</feature>
<dbReference type="EMBL" id="CP028884">
    <property type="protein sequence ID" value="AYE36726.1"/>
    <property type="molecule type" value="Genomic_DNA"/>
</dbReference>
<evidence type="ECO:0000313" key="7">
    <source>
        <dbReference type="Proteomes" id="UP000275571"/>
    </source>
</evidence>
<keyword evidence="4" id="KW-0472">Membrane</keyword>
<comment type="similarity">
    <text evidence="1 4">Belongs to the peptidase S26 family.</text>
</comment>
<sequence length="167" mass="19247">MIKIYKHQIASIMLALLLLLIIIKLPLSFYLVKGSSMLPILIEKNWIISNNLAYGIKLGNRGKYMVLWNTPKKNDMVIIKDPITRKASVKKIFAIPGEPFTRVQKNIISIDNLNFNIKEKHLDMLKNTSIPKNYYLVIGENKQVSLDSREYGFININSIIGKIIYRL</sequence>
<proteinExistence type="inferred from homology"/>
<reference evidence="6 7" key="1">
    <citation type="journal article" date="2018" name="Infect. Genet. Evol.">
        <title>Genome-wide analysis of Borrelia turcica and 'Candidatus Borrelia tachyglossi' shows relapsing fever-like genomes with unique genomic links to Lyme disease Borrelia.</title>
        <authorList>
            <person name="Gofton A.W."/>
            <person name="Margos G."/>
            <person name="Fingerle V."/>
            <person name="Hepner S."/>
            <person name="Loh S.M."/>
            <person name="Ryan U."/>
            <person name="Irwin P."/>
            <person name="Oskam C.L."/>
        </authorList>
    </citation>
    <scope>NUCLEOTIDE SEQUENCE [LARGE SCALE GENOMIC DNA]</scope>
    <source>
        <strain evidence="6 7">IST7</strain>
    </source>
</reference>
<dbReference type="OrthoDB" id="360985at2"/>
<feature type="active site" evidence="3">
    <location>
        <position position="36"/>
    </location>
</feature>
<evidence type="ECO:0000259" key="5">
    <source>
        <dbReference type="Pfam" id="PF10502"/>
    </source>
</evidence>
<keyword evidence="4" id="KW-0378">Hydrolase</keyword>
<dbReference type="Proteomes" id="UP000275571">
    <property type="component" value="Chromosome"/>
</dbReference>
<dbReference type="KEGG" id="btur:DB313_01360"/>
<keyword evidence="7" id="KW-1185">Reference proteome</keyword>
<dbReference type="Gene3D" id="2.10.109.10">
    <property type="entry name" value="Umud Fragment, subunit A"/>
    <property type="match status" value="1"/>
</dbReference>
<accession>A0A386PMB4</accession>
<evidence type="ECO:0000256" key="4">
    <source>
        <dbReference type="RuleBase" id="RU362042"/>
    </source>
</evidence>
<keyword evidence="4" id="KW-0812">Transmembrane</keyword>
<dbReference type="CDD" id="cd06530">
    <property type="entry name" value="S26_SPase_I"/>
    <property type="match status" value="1"/>
</dbReference>
<comment type="catalytic activity">
    <reaction evidence="4">
        <text>Cleavage of hydrophobic, N-terminal signal or leader sequences from secreted and periplasmic proteins.</text>
        <dbReference type="EC" id="3.4.21.89"/>
    </reaction>
</comment>
<dbReference type="InterPro" id="IPR000223">
    <property type="entry name" value="Pept_S26A_signal_pept_1"/>
</dbReference>
<dbReference type="GO" id="GO:0006465">
    <property type="term" value="P:signal peptide processing"/>
    <property type="evidence" value="ECO:0007669"/>
    <property type="project" value="InterPro"/>
</dbReference>
<feature type="active site" evidence="3">
    <location>
        <position position="90"/>
    </location>
</feature>
<dbReference type="NCBIfam" id="TIGR02227">
    <property type="entry name" value="sigpep_I_bact"/>
    <property type="match status" value="1"/>
</dbReference>
<dbReference type="GO" id="GO:0016020">
    <property type="term" value="C:membrane"/>
    <property type="evidence" value="ECO:0007669"/>
    <property type="project" value="UniProtKB-SubCell"/>
</dbReference>
<dbReference type="AlphaFoldDB" id="A0A386PMB4"/>
<keyword evidence="4" id="KW-1133">Transmembrane helix</keyword>
<organism evidence="6 7">
    <name type="scientific">Borrelia turcica IST7</name>
    <dbReference type="NCBI Taxonomy" id="1104446"/>
    <lineage>
        <taxon>Bacteria</taxon>
        <taxon>Pseudomonadati</taxon>
        <taxon>Spirochaetota</taxon>
        <taxon>Spirochaetia</taxon>
        <taxon>Spirochaetales</taxon>
        <taxon>Borreliaceae</taxon>
        <taxon>Borrelia</taxon>
    </lineage>
</organism>
<dbReference type="InterPro" id="IPR036286">
    <property type="entry name" value="LexA/Signal_pep-like_sf"/>
</dbReference>
<evidence type="ECO:0000313" key="6">
    <source>
        <dbReference type="EMBL" id="AYE36726.1"/>
    </source>
</evidence>
<dbReference type="SUPFAM" id="SSF51306">
    <property type="entry name" value="LexA/Signal peptidase"/>
    <property type="match status" value="1"/>
</dbReference>
<keyword evidence="4" id="KW-0645">Protease</keyword>
<comment type="subcellular location">
    <subcellularLocation>
        <location evidence="4">Membrane</location>
        <topology evidence="4">Single-pass type II membrane protein</topology>
    </subcellularLocation>
</comment>
<dbReference type="PRINTS" id="PR00727">
    <property type="entry name" value="LEADERPTASE"/>
</dbReference>